<evidence type="ECO:0000313" key="2">
    <source>
        <dbReference type="Proteomes" id="UP000031036"/>
    </source>
</evidence>
<dbReference type="AlphaFoldDB" id="A0A0B2UPV8"/>
<proteinExistence type="predicted"/>
<accession>A0A0B2UPV8</accession>
<name>A0A0B2UPV8_TOXCA</name>
<gene>
    <name evidence="1" type="ORF">Tcan_15681</name>
</gene>
<reference evidence="1 2" key="1">
    <citation type="submission" date="2014-11" db="EMBL/GenBank/DDBJ databases">
        <title>Genetic blueprint of the zoonotic pathogen Toxocara canis.</title>
        <authorList>
            <person name="Zhu X.-Q."/>
            <person name="Korhonen P.K."/>
            <person name="Cai H."/>
            <person name="Young N.D."/>
            <person name="Nejsum P."/>
            <person name="von Samson-Himmelstjerna G."/>
            <person name="Boag P.R."/>
            <person name="Tan P."/>
            <person name="Li Q."/>
            <person name="Min J."/>
            <person name="Yang Y."/>
            <person name="Wang X."/>
            <person name="Fang X."/>
            <person name="Hall R.S."/>
            <person name="Hofmann A."/>
            <person name="Sternberg P.W."/>
            <person name="Jex A.R."/>
            <person name="Gasser R.B."/>
        </authorList>
    </citation>
    <scope>NUCLEOTIDE SEQUENCE [LARGE SCALE GENOMIC DNA]</scope>
    <source>
        <strain evidence="1">PN_DK_2014</strain>
    </source>
</reference>
<protein>
    <submittedName>
        <fullName evidence="1">Uncharacterized protein</fullName>
    </submittedName>
</protein>
<sequence>MVKAQENLQTTAARQAAKVEMQEHIIEHLSVTIASQAKTISQLTKLTEKLIKEQREQATTTACPQEDIISAFQELQLRESKKTNLVVVKEGADEPTTKTDDEKMALKICTSASIPPDAIEKIFRHGIRKPGKSRHIKICFRDKNAPAQILPVLRRNLTFAQVLPRGSRIRRDITLRELELEYSARK</sequence>
<evidence type="ECO:0000313" key="1">
    <source>
        <dbReference type="EMBL" id="KHN73031.1"/>
    </source>
</evidence>
<dbReference type="Proteomes" id="UP000031036">
    <property type="component" value="Unassembled WGS sequence"/>
</dbReference>
<keyword evidence="2" id="KW-1185">Reference proteome</keyword>
<dbReference type="EMBL" id="JPKZ01003169">
    <property type="protein sequence ID" value="KHN73031.1"/>
    <property type="molecule type" value="Genomic_DNA"/>
</dbReference>
<comment type="caution">
    <text evidence="1">The sequence shown here is derived from an EMBL/GenBank/DDBJ whole genome shotgun (WGS) entry which is preliminary data.</text>
</comment>
<dbReference type="OrthoDB" id="5859941at2759"/>
<organism evidence="1 2">
    <name type="scientific">Toxocara canis</name>
    <name type="common">Canine roundworm</name>
    <dbReference type="NCBI Taxonomy" id="6265"/>
    <lineage>
        <taxon>Eukaryota</taxon>
        <taxon>Metazoa</taxon>
        <taxon>Ecdysozoa</taxon>
        <taxon>Nematoda</taxon>
        <taxon>Chromadorea</taxon>
        <taxon>Rhabditida</taxon>
        <taxon>Spirurina</taxon>
        <taxon>Ascaridomorpha</taxon>
        <taxon>Ascaridoidea</taxon>
        <taxon>Toxocaridae</taxon>
        <taxon>Toxocara</taxon>
    </lineage>
</organism>